<dbReference type="PANTHER" id="PTHR12778:SF10">
    <property type="entry name" value="MAJOR FACILITATOR SUPERFAMILY DOMAIN-CONTAINING PROTEIN 3"/>
    <property type="match status" value="1"/>
</dbReference>
<comment type="caution">
    <text evidence="7">The sequence shown here is derived from an EMBL/GenBank/DDBJ whole genome shotgun (WGS) entry which is preliminary data.</text>
</comment>
<dbReference type="InterPro" id="IPR004752">
    <property type="entry name" value="AmpG_permease/AT-1"/>
</dbReference>
<dbReference type="EMBL" id="JADINH010000111">
    <property type="protein sequence ID" value="MBO8415760.1"/>
    <property type="molecule type" value="Genomic_DNA"/>
</dbReference>
<sequence length="428" mass="46219">MQNSPAQNKGDNAASRPLWREIFSARMGICMVTGFCSGMPLYVLIVLISAFLKSNGVDLKIIGLFSIVTMPYTWKFLWAPFVDRFKILGLGRRRGWMLFTQITLILTIGAVGFIKPTESIPLVMALVFLIAFASATQDIVIDAYRREILPDNELGLGSSLFVNAYRIAGLVPGGLSLIAADFFPWQYVFAGTAAFLVPGVILTLRVSEPVVRTTPKNLKQALIEPFKEFIFRKGIRGALLCLTFVFLYKIGDSMATALATPFYLDMGFSLSAIGIVAKNVGIWSMVAGGLLGGVLMLRIGINKALWLFGLAQMIPILGFVLLAHLGAKGEAGVLLLALVIGAEALGTGLGTAAFVSFIARESNPAFTATQYALLSSFSAIPRTFCNAATGFIVEAVGWETFFVICTLLAIPGMLLLFKVAPWGAETQK</sequence>
<gene>
    <name evidence="7" type="ORF">IAB19_05215</name>
</gene>
<organism evidence="7 8">
    <name type="scientific">Candidatus Avisuccinivibrio stercorigallinarum</name>
    <dbReference type="NCBI Taxonomy" id="2840704"/>
    <lineage>
        <taxon>Bacteria</taxon>
        <taxon>Pseudomonadati</taxon>
        <taxon>Pseudomonadota</taxon>
        <taxon>Gammaproteobacteria</taxon>
        <taxon>Aeromonadales</taxon>
        <taxon>Succinivibrionaceae</taxon>
        <taxon>Succinivibrionaceae incertae sedis</taxon>
        <taxon>Candidatus Avisuccinivibrio</taxon>
    </lineage>
</organism>
<feature type="transmembrane region" description="Helical" evidence="6">
    <location>
        <begin position="29"/>
        <end position="51"/>
    </location>
</feature>
<feature type="transmembrane region" description="Helical" evidence="6">
    <location>
        <begin position="237"/>
        <end position="260"/>
    </location>
</feature>
<evidence type="ECO:0000313" key="7">
    <source>
        <dbReference type="EMBL" id="MBO8415760.1"/>
    </source>
</evidence>
<feature type="transmembrane region" description="Helical" evidence="6">
    <location>
        <begin position="333"/>
        <end position="359"/>
    </location>
</feature>
<feature type="transmembrane region" description="Helical" evidence="6">
    <location>
        <begin position="95"/>
        <end position="114"/>
    </location>
</feature>
<dbReference type="Gene3D" id="1.20.1250.20">
    <property type="entry name" value="MFS general substrate transporter like domains"/>
    <property type="match status" value="1"/>
</dbReference>
<evidence type="ECO:0000256" key="1">
    <source>
        <dbReference type="ARBA" id="ARBA00004141"/>
    </source>
</evidence>
<accession>A0A9D9DAE4</accession>
<dbReference type="GO" id="GO:0016020">
    <property type="term" value="C:membrane"/>
    <property type="evidence" value="ECO:0007669"/>
    <property type="project" value="UniProtKB-SubCell"/>
</dbReference>
<dbReference type="GO" id="GO:0022857">
    <property type="term" value="F:transmembrane transporter activity"/>
    <property type="evidence" value="ECO:0007669"/>
    <property type="project" value="InterPro"/>
</dbReference>
<feature type="transmembrane region" description="Helical" evidence="6">
    <location>
        <begin position="185"/>
        <end position="206"/>
    </location>
</feature>
<keyword evidence="3 6" id="KW-0812">Transmembrane</keyword>
<dbReference type="SUPFAM" id="SSF103473">
    <property type="entry name" value="MFS general substrate transporter"/>
    <property type="match status" value="1"/>
</dbReference>
<feature type="transmembrane region" description="Helical" evidence="6">
    <location>
        <begin position="371"/>
        <end position="392"/>
    </location>
</feature>
<comment type="subcellular location">
    <subcellularLocation>
        <location evidence="1">Membrane</location>
        <topology evidence="1">Multi-pass membrane protein</topology>
    </subcellularLocation>
</comment>
<feature type="transmembrane region" description="Helical" evidence="6">
    <location>
        <begin position="398"/>
        <end position="420"/>
    </location>
</feature>
<reference evidence="7" key="2">
    <citation type="journal article" date="2021" name="PeerJ">
        <title>Extensive microbial diversity within the chicken gut microbiome revealed by metagenomics and culture.</title>
        <authorList>
            <person name="Gilroy R."/>
            <person name="Ravi A."/>
            <person name="Getino M."/>
            <person name="Pursley I."/>
            <person name="Horton D.L."/>
            <person name="Alikhan N.F."/>
            <person name="Baker D."/>
            <person name="Gharbi K."/>
            <person name="Hall N."/>
            <person name="Watson M."/>
            <person name="Adriaenssens E.M."/>
            <person name="Foster-Nyarko E."/>
            <person name="Jarju S."/>
            <person name="Secka A."/>
            <person name="Antonio M."/>
            <person name="Oren A."/>
            <person name="Chaudhuri R.R."/>
            <person name="La Ragione R."/>
            <person name="Hildebrand F."/>
            <person name="Pallen M.J."/>
        </authorList>
    </citation>
    <scope>NUCLEOTIDE SEQUENCE</scope>
    <source>
        <strain evidence="7">17213</strain>
    </source>
</reference>
<evidence type="ECO:0000313" key="8">
    <source>
        <dbReference type="Proteomes" id="UP000823631"/>
    </source>
</evidence>
<keyword evidence="4 6" id="KW-1133">Transmembrane helix</keyword>
<dbReference type="AlphaFoldDB" id="A0A9D9DAE4"/>
<dbReference type="Pfam" id="PF07690">
    <property type="entry name" value="MFS_1"/>
    <property type="match status" value="1"/>
</dbReference>
<evidence type="ECO:0000256" key="5">
    <source>
        <dbReference type="ARBA" id="ARBA00023136"/>
    </source>
</evidence>
<evidence type="ECO:0000256" key="4">
    <source>
        <dbReference type="ARBA" id="ARBA00022989"/>
    </source>
</evidence>
<evidence type="ECO:0000256" key="6">
    <source>
        <dbReference type="SAM" id="Phobius"/>
    </source>
</evidence>
<reference evidence="7" key="1">
    <citation type="submission" date="2020-10" db="EMBL/GenBank/DDBJ databases">
        <authorList>
            <person name="Gilroy R."/>
        </authorList>
    </citation>
    <scope>NUCLEOTIDE SEQUENCE</scope>
    <source>
        <strain evidence="7">17213</strain>
    </source>
</reference>
<dbReference type="PANTHER" id="PTHR12778">
    <property type="entry name" value="SOLUTE CARRIER FAMILY 33 ACETYL-COA TRANSPORTER -RELATED"/>
    <property type="match status" value="1"/>
</dbReference>
<evidence type="ECO:0000256" key="2">
    <source>
        <dbReference type="ARBA" id="ARBA00022448"/>
    </source>
</evidence>
<feature type="transmembrane region" description="Helical" evidence="6">
    <location>
        <begin position="160"/>
        <end position="179"/>
    </location>
</feature>
<dbReference type="InterPro" id="IPR011701">
    <property type="entry name" value="MFS"/>
</dbReference>
<feature type="transmembrane region" description="Helical" evidence="6">
    <location>
        <begin position="120"/>
        <end position="140"/>
    </location>
</feature>
<keyword evidence="5 6" id="KW-0472">Membrane</keyword>
<feature type="transmembrane region" description="Helical" evidence="6">
    <location>
        <begin position="280"/>
        <end position="297"/>
    </location>
</feature>
<dbReference type="InterPro" id="IPR036259">
    <property type="entry name" value="MFS_trans_sf"/>
</dbReference>
<dbReference type="Proteomes" id="UP000823631">
    <property type="component" value="Unassembled WGS sequence"/>
</dbReference>
<proteinExistence type="predicted"/>
<protein>
    <submittedName>
        <fullName evidence="7">AmpG family muropeptide MFS transporter</fullName>
    </submittedName>
</protein>
<feature type="transmembrane region" description="Helical" evidence="6">
    <location>
        <begin position="57"/>
        <end position="74"/>
    </location>
</feature>
<evidence type="ECO:0000256" key="3">
    <source>
        <dbReference type="ARBA" id="ARBA00022692"/>
    </source>
</evidence>
<dbReference type="CDD" id="cd17486">
    <property type="entry name" value="MFS_AmpG_like"/>
    <property type="match status" value="1"/>
</dbReference>
<keyword evidence="2" id="KW-0813">Transport</keyword>
<dbReference type="NCBIfam" id="TIGR00901">
    <property type="entry name" value="2A0125"/>
    <property type="match status" value="1"/>
</dbReference>
<feature type="transmembrane region" description="Helical" evidence="6">
    <location>
        <begin position="304"/>
        <end position="327"/>
    </location>
</feature>
<name>A0A9D9DAE4_9GAMM</name>